<dbReference type="AlphaFoldDB" id="A0A8T0GA37"/>
<dbReference type="Proteomes" id="UP000822688">
    <property type="component" value="Chromosome 11"/>
</dbReference>
<name>A0A8T0GA37_CERPU</name>
<accession>A0A8T0GA37</accession>
<reference evidence="2 3" key="1">
    <citation type="submission" date="2020-06" db="EMBL/GenBank/DDBJ databases">
        <title>WGS assembly of Ceratodon purpureus strain R40.</title>
        <authorList>
            <person name="Carey S.B."/>
            <person name="Jenkins J."/>
            <person name="Shu S."/>
            <person name="Lovell J.T."/>
            <person name="Sreedasyam A."/>
            <person name="Maumus F."/>
            <person name="Tiley G.P."/>
            <person name="Fernandez-Pozo N."/>
            <person name="Barry K."/>
            <person name="Chen C."/>
            <person name="Wang M."/>
            <person name="Lipzen A."/>
            <person name="Daum C."/>
            <person name="Saski C.A."/>
            <person name="Payton A.C."/>
            <person name="Mcbreen J.C."/>
            <person name="Conrad R.E."/>
            <person name="Kollar L.M."/>
            <person name="Olsson S."/>
            <person name="Huttunen S."/>
            <person name="Landis J.B."/>
            <person name="Wickett N.J."/>
            <person name="Johnson M.G."/>
            <person name="Rensing S.A."/>
            <person name="Grimwood J."/>
            <person name="Schmutz J."/>
            <person name="Mcdaniel S.F."/>
        </authorList>
    </citation>
    <scope>NUCLEOTIDE SEQUENCE [LARGE SCALE GENOMIC DNA]</scope>
    <source>
        <strain evidence="2 3">R40</strain>
    </source>
</reference>
<feature type="signal peptide" evidence="1">
    <location>
        <begin position="1"/>
        <end position="17"/>
    </location>
</feature>
<dbReference type="EMBL" id="CM026432">
    <property type="protein sequence ID" value="KAG0555981.1"/>
    <property type="molecule type" value="Genomic_DNA"/>
</dbReference>
<proteinExistence type="predicted"/>
<evidence type="ECO:0000256" key="1">
    <source>
        <dbReference type="SAM" id="SignalP"/>
    </source>
</evidence>
<keyword evidence="3" id="KW-1185">Reference proteome</keyword>
<comment type="caution">
    <text evidence="2">The sequence shown here is derived from an EMBL/GenBank/DDBJ whole genome shotgun (WGS) entry which is preliminary data.</text>
</comment>
<feature type="chain" id="PRO_5035842115" evidence="1">
    <location>
        <begin position="18"/>
        <end position="50"/>
    </location>
</feature>
<evidence type="ECO:0000313" key="2">
    <source>
        <dbReference type="EMBL" id="KAG0555981.1"/>
    </source>
</evidence>
<keyword evidence="1" id="KW-0732">Signal</keyword>
<protein>
    <submittedName>
        <fullName evidence="2">Uncharacterized protein</fullName>
    </submittedName>
</protein>
<organism evidence="2 3">
    <name type="scientific">Ceratodon purpureus</name>
    <name type="common">Fire moss</name>
    <name type="synonym">Dicranum purpureum</name>
    <dbReference type="NCBI Taxonomy" id="3225"/>
    <lineage>
        <taxon>Eukaryota</taxon>
        <taxon>Viridiplantae</taxon>
        <taxon>Streptophyta</taxon>
        <taxon>Embryophyta</taxon>
        <taxon>Bryophyta</taxon>
        <taxon>Bryophytina</taxon>
        <taxon>Bryopsida</taxon>
        <taxon>Dicranidae</taxon>
        <taxon>Pseudoditrichales</taxon>
        <taxon>Ditrichaceae</taxon>
        <taxon>Ceratodon</taxon>
    </lineage>
</organism>
<gene>
    <name evidence="2" type="ORF">KC19_11G017400</name>
</gene>
<evidence type="ECO:0000313" key="3">
    <source>
        <dbReference type="Proteomes" id="UP000822688"/>
    </source>
</evidence>
<sequence>MAFFPLLWNTVFMIVMSQGTLQTTDNLHSPICSISRSYLCNVYISKHLQF</sequence>